<dbReference type="Pfam" id="PF13646">
    <property type="entry name" value="HEAT_2"/>
    <property type="match status" value="1"/>
</dbReference>
<evidence type="ECO:0000313" key="1">
    <source>
        <dbReference type="EMBL" id="GAA1575336.1"/>
    </source>
</evidence>
<name>A0ABP4PBP4_9ACTN</name>
<keyword evidence="2" id="KW-1185">Reference proteome</keyword>
<dbReference type="EMBL" id="BAAAPH010000010">
    <property type="protein sequence ID" value="GAA1575336.1"/>
    <property type="molecule type" value="Genomic_DNA"/>
</dbReference>
<accession>A0ABP4PBP4</accession>
<comment type="caution">
    <text evidence="1">The sequence shown here is derived from an EMBL/GenBank/DDBJ whole genome shotgun (WGS) entry which is preliminary data.</text>
</comment>
<dbReference type="InterPro" id="IPR011989">
    <property type="entry name" value="ARM-like"/>
</dbReference>
<gene>
    <name evidence="1" type="ORF">GCM10009804_35180</name>
</gene>
<proteinExistence type="predicted"/>
<reference evidence="2" key="1">
    <citation type="journal article" date="2019" name="Int. J. Syst. Evol. Microbiol.">
        <title>The Global Catalogue of Microorganisms (GCM) 10K type strain sequencing project: providing services to taxonomists for standard genome sequencing and annotation.</title>
        <authorList>
            <consortium name="The Broad Institute Genomics Platform"/>
            <consortium name="The Broad Institute Genome Sequencing Center for Infectious Disease"/>
            <person name="Wu L."/>
            <person name="Ma J."/>
        </authorList>
    </citation>
    <scope>NUCLEOTIDE SEQUENCE [LARGE SCALE GENOMIC DNA]</scope>
    <source>
        <strain evidence="2">JCM 15572</strain>
    </source>
</reference>
<dbReference type="InterPro" id="IPR016024">
    <property type="entry name" value="ARM-type_fold"/>
</dbReference>
<dbReference type="Gene3D" id="1.25.10.10">
    <property type="entry name" value="Leucine-rich Repeat Variant"/>
    <property type="match status" value="1"/>
</dbReference>
<organism evidence="1 2">
    <name type="scientific">Kribbella hippodromi</name>
    <dbReference type="NCBI Taxonomy" id="434347"/>
    <lineage>
        <taxon>Bacteria</taxon>
        <taxon>Bacillati</taxon>
        <taxon>Actinomycetota</taxon>
        <taxon>Actinomycetes</taxon>
        <taxon>Propionibacteriales</taxon>
        <taxon>Kribbellaceae</taxon>
        <taxon>Kribbella</taxon>
    </lineage>
</organism>
<dbReference type="SUPFAM" id="SSF48371">
    <property type="entry name" value="ARM repeat"/>
    <property type="match status" value="1"/>
</dbReference>
<evidence type="ECO:0000313" key="2">
    <source>
        <dbReference type="Proteomes" id="UP001501705"/>
    </source>
</evidence>
<protein>
    <recommendedName>
        <fullName evidence="3">HEAT repeat domain-containing protein</fullName>
    </recommendedName>
</protein>
<evidence type="ECO:0008006" key="3">
    <source>
        <dbReference type="Google" id="ProtNLM"/>
    </source>
</evidence>
<sequence>MNGQHGRFTSELPSATALGNLRLGTFSPQTAPRRLLSENLRLGTFSPQSAGSTLALGELGLGGWISVAGAGDSGFGKLLRTFAAGEYVVGSQSVGVGWLGGGVGMEREAPREVVRAACAAYGEDTVVDWAVAFLRGDVSGEDAYGSALPRLVALTGMDNPGGWKTPVDPVNYYWVRVWAARVFLYVWRDDVVDTLLIAANDPAWRVREHVAKITAQRELGQLVDALLPMLTHELPRVRAATVRAIGAAGEYEHAAALRPLLDDPDQSVRGAAHRAQTQLETCLDRPIP</sequence>
<dbReference type="Proteomes" id="UP001501705">
    <property type="component" value="Unassembled WGS sequence"/>
</dbReference>